<dbReference type="Gene3D" id="1.10.510.10">
    <property type="entry name" value="Transferase(Phosphotransferase) domain 1"/>
    <property type="match status" value="1"/>
</dbReference>
<dbReference type="SUPFAM" id="SSF56112">
    <property type="entry name" value="Protein kinase-like (PK-like)"/>
    <property type="match status" value="1"/>
</dbReference>
<dbReference type="Proteomes" id="UP000046393">
    <property type="component" value="Unplaced"/>
</dbReference>
<dbReference type="WBParaSite" id="SMUV_0000333301-mRNA-1">
    <property type="protein sequence ID" value="SMUV_0000333301-mRNA-1"/>
    <property type="gene ID" value="SMUV_0000333301"/>
</dbReference>
<reference evidence="4" key="1">
    <citation type="submission" date="2017-02" db="UniProtKB">
        <authorList>
            <consortium name="WormBaseParasite"/>
        </authorList>
    </citation>
    <scope>IDENTIFICATION</scope>
</reference>
<dbReference type="PROSITE" id="PS50011">
    <property type="entry name" value="PROTEIN_KINASE_DOM"/>
    <property type="match status" value="1"/>
</dbReference>
<dbReference type="GO" id="GO:0004674">
    <property type="term" value="F:protein serine/threonine kinase activity"/>
    <property type="evidence" value="ECO:0007669"/>
    <property type="project" value="UniProtKB-EC"/>
</dbReference>
<evidence type="ECO:0000313" key="3">
    <source>
        <dbReference type="Proteomes" id="UP000046393"/>
    </source>
</evidence>
<dbReference type="EC" id="2.7.11.1" evidence="1"/>
<dbReference type="STRING" id="451379.A0A0N5AG96"/>
<dbReference type="InterPro" id="IPR050235">
    <property type="entry name" value="CK1_Ser-Thr_kinase"/>
</dbReference>
<dbReference type="PROSITE" id="PS00108">
    <property type="entry name" value="PROTEIN_KINASE_ST"/>
    <property type="match status" value="1"/>
</dbReference>
<evidence type="ECO:0000256" key="1">
    <source>
        <dbReference type="ARBA" id="ARBA00012513"/>
    </source>
</evidence>
<dbReference type="PANTHER" id="PTHR11909">
    <property type="entry name" value="CASEIN KINASE-RELATED"/>
    <property type="match status" value="1"/>
</dbReference>
<dbReference type="Pfam" id="PF00069">
    <property type="entry name" value="Pkinase"/>
    <property type="match status" value="1"/>
</dbReference>
<protein>
    <recommendedName>
        <fullName evidence="1">non-specific serine/threonine protein kinase</fullName>
        <ecNumber evidence="1">2.7.11.1</ecNumber>
    </recommendedName>
</protein>
<accession>A0A0N5AG96</accession>
<dbReference type="InterPro" id="IPR000719">
    <property type="entry name" value="Prot_kinase_dom"/>
</dbReference>
<dbReference type="InterPro" id="IPR008271">
    <property type="entry name" value="Ser/Thr_kinase_AS"/>
</dbReference>
<proteinExistence type="predicted"/>
<feature type="domain" description="Protein kinase" evidence="2">
    <location>
        <begin position="1"/>
        <end position="128"/>
    </location>
</feature>
<dbReference type="InterPro" id="IPR011009">
    <property type="entry name" value="Kinase-like_dom_sf"/>
</dbReference>
<evidence type="ECO:0000313" key="4">
    <source>
        <dbReference type="WBParaSite" id="SMUV_0000333301-mRNA-1"/>
    </source>
</evidence>
<keyword evidence="3" id="KW-1185">Reference proteome</keyword>
<sequence>MFLRIRSLHLRGLIHGDIKPNNFLMGIGPCQHICFLVDFGLTKAFRIRDGNKWRHISFKKGNGLIGTAKYASVNSHNGWELSRRDDLESLGYVIIELINQELPWKVSHHYCSFSIFYKCFSSFFSTVV</sequence>
<organism evidence="3 4">
    <name type="scientific">Syphacia muris</name>
    <dbReference type="NCBI Taxonomy" id="451379"/>
    <lineage>
        <taxon>Eukaryota</taxon>
        <taxon>Metazoa</taxon>
        <taxon>Ecdysozoa</taxon>
        <taxon>Nematoda</taxon>
        <taxon>Chromadorea</taxon>
        <taxon>Rhabditida</taxon>
        <taxon>Spirurina</taxon>
        <taxon>Oxyuridomorpha</taxon>
        <taxon>Oxyuroidea</taxon>
        <taxon>Oxyuridae</taxon>
        <taxon>Syphacia</taxon>
    </lineage>
</organism>
<dbReference type="AlphaFoldDB" id="A0A0N5AG96"/>
<evidence type="ECO:0000259" key="2">
    <source>
        <dbReference type="PROSITE" id="PS50011"/>
    </source>
</evidence>
<dbReference type="GO" id="GO:0005524">
    <property type="term" value="F:ATP binding"/>
    <property type="evidence" value="ECO:0007669"/>
    <property type="project" value="InterPro"/>
</dbReference>
<name>A0A0N5AG96_9BILA</name>